<accession>A0AAV8WLK2</accession>
<comment type="caution">
    <text evidence="1">The sequence shown here is derived from an EMBL/GenBank/DDBJ whole genome shotgun (WGS) entry which is preliminary data.</text>
</comment>
<protein>
    <submittedName>
        <fullName evidence="1">Uncharacterized protein</fullName>
    </submittedName>
</protein>
<dbReference type="EMBL" id="JANEYF010005663">
    <property type="protein sequence ID" value="KAJ8927389.1"/>
    <property type="molecule type" value="Genomic_DNA"/>
</dbReference>
<organism evidence="1 2">
    <name type="scientific">Rhamnusium bicolor</name>
    <dbReference type="NCBI Taxonomy" id="1586634"/>
    <lineage>
        <taxon>Eukaryota</taxon>
        <taxon>Metazoa</taxon>
        <taxon>Ecdysozoa</taxon>
        <taxon>Arthropoda</taxon>
        <taxon>Hexapoda</taxon>
        <taxon>Insecta</taxon>
        <taxon>Pterygota</taxon>
        <taxon>Neoptera</taxon>
        <taxon>Endopterygota</taxon>
        <taxon>Coleoptera</taxon>
        <taxon>Polyphaga</taxon>
        <taxon>Cucujiformia</taxon>
        <taxon>Chrysomeloidea</taxon>
        <taxon>Cerambycidae</taxon>
        <taxon>Lepturinae</taxon>
        <taxon>Rhagiini</taxon>
        <taxon>Rhamnusium</taxon>
    </lineage>
</organism>
<evidence type="ECO:0000313" key="2">
    <source>
        <dbReference type="Proteomes" id="UP001162156"/>
    </source>
</evidence>
<dbReference type="AlphaFoldDB" id="A0AAV8WLK2"/>
<name>A0AAV8WLK2_9CUCU</name>
<keyword evidence="2" id="KW-1185">Reference proteome</keyword>
<gene>
    <name evidence="1" type="ORF">NQ314_020164</name>
</gene>
<sequence>MTEILALVRKPGKLTTEDYNSLFAVDTSSLADYRTTYSIETQTAILGSVAPLLIDISPGHYLQRQIVTFYQCNLQQTVCEVRVTFQLTLTIK</sequence>
<reference evidence="1" key="1">
    <citation type="journal article" date="2023" name="Insect Mol. Biol.">
        <title>Genome sequencing provides insights into the evolution of gene families encoding plant cell wall-degrading enzymes in longhorned beetles.</title>
        <authorList>
            <person name="Shin N.R."/>
            <person name="Okamura Y."/>
            <person name="Kirsch R."/>
            <person name="Pauchet Y."/>
        </authorList>
    </citation>
    <scope>NUCLEOTIDE SEQUENCE</scope>
    <source>
        <strain evidence="1">RBIC_L_NR</strain>
    </source>
</reference>
<dbReference type="Proteomes" id="UP001162156">
    <property type="component" value="Unassembled WGS sequence"/>
</dbReference>
<evidence type="ECO:0000313" key="1">
    <source>
        <dbReference type="EMBL" id="KAJ8927389.1"/>
    </source>
</evidence>
<proteinExistence type="predicted"/>